<protein>
    <submittedName>
        <fullName evidence="2">Uncharacterized protein</fullName>
    </submittedName>
</protein>
<feature type="region of interest" description="Disordered" evidence="1">
    <location>
        <begin position="1"/>
        <end position="30"/>
    </location>
</feature>
<dbReference type="AlphaFoldDB" id="A0A0A9DIJ1"/>
<reference evidence="2" key="2">
    <citation type="journal article" date="2015" name="Data Brief">
        <title>Shoot transcriptome of the giant reed, Arundo donax.</title>
        <authorList>
            <person name="Barrero R.A."/>
            <person name="Guerrero F.D."/>
            <person name="Moolhuijzen P."/>
            <person name="Goolsby J.A."/>
            <person name="Tidwell J."/>
            <person name="Bellgard S.E."/>
            <person name="Bellgard M.I."/>
        </authorList>
    </citation>
    <scope>NUCLEOTIDE SEQUENCE</scope>
    <source>
        <tissue evidence="2">Shoot tissue taken approximately 20 cm above the soil surface</tissue>
    </source>
</reference>
<proteinExistence type="predicted"/>
<evidence type="ECO:0000313" key="2">
    <source>
        <dbReference type="EMBL" id="JAD85485.1"/>
    </source>
</evidence>
<organism evidence="2">
    <name type="scientific">Arundo donax</name>
    <name type="common">Giant reed</name>
    <name type="synonym">Donax arundinaceus</name>
    <dbReference type="NCBI Taxonomy" id="35708"/>
    <lineage>
        <taxon>Eukaryota</taxon>
        <taxon>Viridiplantae</taxon>
        <taxon>Streptophyta</taxon>
        <taxon>Embryophyta</taxon>
        <taxon>Tracheophyta</taxon>
        <taxon>Spermatophyta</taxon>
        <taxon>Magnoliopsida</taxon>
        <taxon>Liliopsida</taxon>
        <taxon>Poales</taxon>
        <taxon>Poaceae</taxon>
        <taxon>PACMAD clade</taxon>
        <taxon>Arundinoideae</taxon>
        <taxon>Arundineae</taxon>
        <taxon>Arundo</taxon>
    </lineage>
</organism>
<accession>A0A0A9DIJ1</accession>
<reference evidence="2" key="1">
    <citation type="submission" date="2014-09" db="EMBL/GenBank/DDBJ databases">
        <authorList>
            <person name="Magalhaes I.L.F."/>
            <person name="Oliveira U."/>
            <person name="Santos F.R."/>
            <person name="Vidigal T.H.D.A."/>
            <person name="Brescovit A.D."/>
            <person name="Santos A.J."/>
        </authorList>
    </citation>
    <scope>NUCLEOTIDE SEQUENCE</scope>
    <source>
        <tissue evidence="2">Shoot tissue taken approximately 20 cm above the soil surface</tissue>
    </source>
</reference>
<dbReference type="EMBL" id="GBRH01212410">
    <property type="protein sequence ID" value="JAD85485.1"/>
    <property type="molecule type" value="Transcribed_RNA"/>
</dbReference>
<name>A0A0A9DIJ1_ARUDO</name>
<sequence length="59" mass="6517">MDPLNPVEARRDQDCPAAEASSARRGSSRGGKIRLHRFLNISGFALCSCSCCRCRLVDY</sequence>
<evidence type="ECO:0000256" key="1">
    <source>
        <dbReference type="SAM" id="MobiDB-lite"/>
    </source>
</evidence>